<dbReference type="Proteomes" id="UP000095009">
    <property type="component" value="Unassembled WGS sequence"/>
</dbReference>
<keyword evidence="3 5" id="KW-0863">Zinc-finger</keyword>
<evidence type="ECO:0000256" key="5">
    <source>
        <dbReference type="PROSITE-ProRule" id="PRU00042"/>
    </source>
</evidence>
<dbReference type="OrthoDB" id="6365676at2759"/>
<keyword evidence="9" id="KW-1185">Reference proteome</keyword>
<dbReference type="InterPro" id="IPR036236">
    <property type="entry name" value="Znf_C2H2_sf"/>
</dbReference>
<feature type="domain" description="C2H2-type" evidence="7">
    <location>
        <begin position="244"/>
        <end position="273"/>
    </location>
</feature>
<dbReference type="PROSITE" id="PS00028">
    <property type="entry name" value="ZINC_FINGER_C2H2_1"/>
    <property type="match status" value="1"/>
</dbReference>
<dbReference type="GO" id="GO:0000785">
    <property type="term" value="C:chromatin"/>
    <property type="evidence" value="ECO:0007669"/>
    <property type="project" value="TreeGrafter"/>
</dbReference>
<dbReference type="SUPFAM" id="SSF57667">
    <property type="entry name" value="beta-beta-alpha zinc fingers"/>
    <property type="match status" value="1"/>
</dbReference>
<feature type="compositionally biased region" description="Polar residues" evidence="6">
    <location>
        <begin position="168"/>
        <end position="179"/>
    </location>
</feature>
<dbReference type="STRING" id="857566.A0A1E3PIL4"/>
<feature type="domain" description="C2H2-type" evidence="7">
    <location>
        <begin position="217"/>
        <end position="243"/>
    </location>
</feature>
<organism evidence="8 9">
    <name type="scientific">Nadsonia fulvescens var. elongata DSM 6958</name>
    <dbReference type="NCBI Taxonomy" id="857566"/>
    <lineage>
        <taxon>Eukaryota</taxon>
        <taxon>Fungi</taxon>
        <taxon>Dikarya</taxon>
        <taxon>Ascomycota</taxon>
        <taxon>Saccharomycotina</taxon>
        <taxon>Dipodascomycetes</taxon>
        <taxon>Dipodascales</taxon>
        <taxon>Dipodascales incertae sedis</taxon>
        <taxon>Nadsonia</taxon>
    </lineage>
</organism>
<accession>A0A1E3PIL4</accession>
<keyword evidence="2" id="KW-0677">Repeat</keyword>
<dbReference type="GO" id="GO:0000981">
    <property type="term" value="F:DNA-binding transcription factor activity, RNA polymerase II-specific"/>
    <property type="evidence" value="ECO:0007669"/>
    <property type="project" value="UniProtKB-ARBA"/>
</dbReference>
<dbReference type="GO" id="GO:0005667">
    <property type="term" value="C:transcription regulator complex"/>
    <property type="evidence" value="ECO:0007669"/>
    <property type="project" value="TreeGrafter"/>
</dbReference>
<feature type="region of interest" description="Disordered" evidence="6">
    <location>
        <begin position="153"/>
        <end position="192"/>
    </location>
</feature>
<dbReference type="Gene3D" id="3.30.160.60">
    <property type="entry name" value="Classic Zinc Finger"/>
    <property type="match status" value="2"/>
</dbReference>
<dbReference type="PANTHER" id="PTHR14003:SF19">
    <property type="entry name" value="YY2 TRANSCRIPTION FACTOR"/>
    <property type="match status" value="1"/>
</dbReference>
<name>A0A1E3PIL4_9ASCO</name>
<dbReference type="FunFam" id="3.30.160.60:FF:000072">
    <property type="entry name" value="zinc finger protein 143 isoform X1"/>
    <property type="match status" value="1"/>
</dbReference>
<dbReference type="PANTHER" id="PTHR14003">
    <property type="entry name" value="TRANSCRIPTIONAL REPRESSOR PROTEIN YY"/>
    <property type="match status" value="1"/>
</dbReference>
<evidence type="ECO:0000256" key="6">
    <source>
        <dbReference type="SAM" id="MobiDB-lite"/>
    </source>
</evidence>
<dbReference type="PROSITE" id="PS50157">
    <property type="entry name" value="ZINC_FINGER_C2H2_2"/>
    <property type="match status" value="2"/>
</dbReference>
<keyword evidence="4" id="KW-0862">Zinc</keyword>
<evidence type="ECO:0000256" key="3">
    <source>
        <dbReference type="ARBA" id="ARBA00022771"/>
    </source>
</evidence>
<evidence type="ECO:0000313" key="9">
    <source>
        <dbReference type="Proteomes" id="UP000095009"/>
    </source>
</evidence>
<protein>
    <recommendedName>
        <fullName evidence="7">C2H2-type domain-containing protein</fullName>
    </recommendedName>
</protein>
<proteinExistence type="predicted"/>
<evidence type="ECO:0000256" key="1">
    <source>
        <dbReference type="ARBA" id="ARBA00022723"/>
    </source>
</evidence>
<evidence type="ECO:0000313" key="8">
    <source>
        <dbReference type="EMBL" id="ODQ64697.1"/>
    </source>
</evidence>
<dbReference type="GO" id="GO:0000978">
    <property type="term" value="F:RNA polymerase II cis-regulatory region sequence-specific DNA binding"/>
    <property type="evidence" value="ECO:0007669"/>
    <property type="project" value="TreeGrafter"/>
</dbReference>
<evidence type="ECO:0000256" key="2">
    <source>
        <dbReference type="ARBA" id="ARBA00022737"/>
    </source>
</evidence>
<gene>
    <name evidence="8" type="ORF">NADFUDRAFT_52324</name>
</gene>
<dbReference type="GO" id="GO:0008270">
    <property type="term" value="F:zinc ion binding"/>
    <property type="evidence" value="ECO:0007669"/>
    <property type="project" value="UniProtKB-KW"/>
</dbReference>
<evidence type="ECO:0000256" key="4">
    <source>
        <dbReference type="ARBA" id="ARBA00022833"/>
    </source>
</evidence>
<dbReference type="SMART" id="SM00355">
    <property type="entry name" value="ZnF_C2H2"/>
    <property type="match status" value="2"/>
</dbReference>
<dbReference type="InterPro" id="IPR013087">
    <property type="entry name" value="Znf_C2H2_type"/>
</dbReference>
<evidence type="ECO:0000259" key="7">
    <source>
        <dbReference type="PROSITE" id="PS50157"/>
    </source>
</evidence>
<keyword evidence="1" id="KW-0479">Metal-binding</keyword>
<dbReference type="AlphaFoldDB" id="A0A1E3PIL4"/>
<dbReference type="EMBL" id="KV454411">
    <property type="protein sequence ID" value="ODQ64697.1"/>
    <property type="molecule type" value="Genomic_DNA"/>
</dbReference>
<sequence>MSYNNYRPLPAPTPYGRASPGRAGSPLGYGLGLAPNAWANSVSAAPWGGPSTLYAPAHTLPHSHPHPATSGYPSPLYPAPMTPYYGYSAPRQYPEVAASYSLPSPYYAAAAYAPALPSVESKPVLPPISAMLRLNETPTPSYTPAVDSGFSTRQPVPGLTPANPMTPPSATSRVATSPLVSPLESGPDSPSMMKSVPVHLPASPGPMAGGASPKKRYPCFCGRTFSTSGHLTRHARIHTGEKNHICPFDNCEARFSRHDNCMQHYRTHLTEAGAVRAKRRRTLKVIGESKTATVDEAPAKKTMRTE</sequence>
<reference evidence="8 9" key="1">
    <citation type="journal article" date="2016" name="Proc. Natl. Acad. Sci. U.S.A.">
        <title>Comparative genomics of biotechnologically important yeasts.</title>
        <authorList>
            <person name="Riley R."/>
            <person name="Haridas S."/>
            <person name="Wolfe K.H."/>
            <person name="Lopes M.R."/>
            <person name="Hittinger C.T."/>
            <person name="Goeker M."/>
            <person name="Salamov A.A."/>
            <person name="Wisecaver J.H."/>
            <person name="Long T.M."/>
            <person name="Calvey C.H."/>
            <person name="Aerts A.L."/>
            <person name="Barry K.W."/>
            <person name="Choi C."/>
            <person name="Clum A."/>
            <person name="Coughlan A.Y."/>
            <person name="Deshpande S."/>
            <person name="Douglass A.P."/>
            <person name="Hanson S.J."/>
            <person name="Klenk H.-P."/>
            <person name="LaButti K.M."/>
            <person name="Lapidus A."/>
            <person name="Lindquist E.A."/>
            <person name="Lipzen A.M."/>
            <person name="Meier-Kolthoff J.P."/>
            <person name="Ohm R.A."/>
            <person name="Otillar R.P."/>
            <person name="Pangilinan J.L."/>
            <person name="Peng Y."/>
            <person name="Rokas A."/>
            <person name="Rosa C.A."/>
            <person name="Scheuner C."/>
            <person name="Sibirny A.A."/>
            <person name="Slot J.C."/>
            <person name="Stielow J.B."/>
            <person name="Sun H."/>
            <person name="Kurtzman C.P."/>
            <person name="Blackwell M."/>
            <person name="Grigoriev I.V."/>
            <person name="Jeffries T.W."/>
        </authorList>
    </citation>
    <scope>NUCLEOTIDE SEQUENCE [LARGE SCALE GENOMIC DNA]</scope>
    <source>
        <strain evidence="8 9">DSM 6958</strain>
    </source>
</reference>